<dbReference type="Pfam" id="PF13613">
    <property type="entry name" value="HTH_Tnp_4"/>
    <property type="match status" value="1"/>
</dbReference>
<reference evidence="3" key="1">
    <citation type="submission" date="2018-04" db="EMBL/GenBank/DDBJ databases">
        <title>Complete genome of Antarctic heterotrophic bacterium Hymenobacter nivis.</title>
        <authorList>
            <person name="Terashima M."/>
        </authorList>
    </citation>
    <scope>NUCLEOTIDE SEQUENCE [LARGE SCALE GENOMIC DNA]</scope>
    <source>
        <strain evidence="3">NBRC 111535</strain>
    </source>
</reference>
<evidence type="ECO:0000259" key="1">
    <source>
        <dbReference type="Pfam" id="PF13613"/>
    </source>
</evidence>
<sequence length="103" mass="12045">MIDINYFGLIRAFANQLFLTFEYLRQYPTFLGLEFSYGISESYCHKLFCKMRAILAKVVGLKNSEALKYQGVKTVIAEVTAQPIERPKKDQERYYNGLKKTHH</sequence>
<accession>A0A2Z3GHV8</accession>
<dbReference type="InterPro" id="IPR027805">
    <property type="entry name" value="Transposase_HTH_dom"/>
</dbReference>
<dbReference type="AlphaFoldDB" id="A0A2Z3GHV8"/>
<proteinExistence type="predicted"/>
<dbReference type="Proteomes" id="UP000245999">
    <property type="component" value="Chromosome"/>
</dbReference>
<feature type="domain" description="Transposase Helix-turn-helix" evidence="1">
    <location>
        <begin position="14"/>
        <end position="57"/>
    </location>
</feature>
<keyword evidence="3" id="KW-1185">Reference proteome</keyword>
<gene>
    <name evidence="2" type="ORF">DDQ68_00520</name>
</gene>
<protein>
    <recommendedName>
        <fullName evidence="1">Transposase Helix-turn-helix domain-containing protein</fullName>
    </recommendedName>
</protein>
<dbReference type="KEGG" id="hnv:DDQ68_00520"/>
<evidence type="ECO:0000313" key="3">
    <source>
        <dbReference type="Proteomes" id="UP000245999"/>
    </source>
</evidence>
<evidence type="ECO:0000313" key="2">
    <source>
        <dbReference type="EMBL" id="AWM31402.1"/>
    </source>
</evidence>
<dbReference type="OrthoDB" id="517619at2"/>
<dbReference type="EMBL" id="CP029145">
    <property type="protein sequence ID" value="AWM31402.1"/>
    <property type="molecule type" value="Genomic_DNA"/>
</dbReference>
<organism evidence="2 3">
    <name type="scientific">Hymenobacter nivis</name>
    <dbReference type="NCBI Taxonomy" id="1850093"/>
    <lineage>
        <taxon>Bacteria</taxon>
        <taxon>Pseudomonadati</taxon>
        <taxon>Bacteroidota</taxon>
        <taxon>Cytophagia</taxon>
        <taxon>Cytophagales</taxon>
        <taxon>Hymenobacteraceae</taxon>
        <taxon>Hymenobacter</taxon>
    </lineage>
</organism>
<name>A0A2Z3GHV8_9BACT</name>